<dbReference type="Gene3D" id="3.90.550.10">
    <property type="entry name" value="Spore Coat Polysaccharide Biosynthesis Protein SpsA, Chain A"/>
    <property type="match status" value="1"/>
</dbReference>
<dbReference type="RefSeq" id="WP_230583342.1">
    <property type="nucleotide sequence ID" value="NZ_CP012706.1"/>
</dbReference>
<dbReference type="Proteomes" id="UP000093197">
    <property type="component" value="Unassembled WGS sequence"/>
</dbReference>
<accession>A0A853PY62</accession>
<feature type="transmembrane region" description="Helical" evidence="1">
    <location>
        <begin position="295"/>
        <end position="318"/>
    </location>
</feature>
<evidence type="ECO:0000256" key="1">
    <source>
        <dbReference type="SAM" id="Phobius"/>
    </source>
</evidence>
<proteinExistence type="predicted"/>
<dbReference type="CDD" id="cd00761">
    <property type="entry name" value="Glyco_tranf_GTA_type"/>
    <property type="match status" value="1"/>
</dbReference>
<keyword evidence="1" id="KW-1133">Transmembrane helix</keyword>
<dbReference type="InterPro" id="IPR029044">
    <property type="entry name" value="Nucleotide-diphossugar_trans"/>
</dbReference>
<feature type="domain" description="Glycosyltransferase 2-like" evidence="2">
    <location>
        <begin position="14"/>
        <end position="181"/>
    </location>
</feature>
<reference evidence="3 4" key="1">
    <citation type="journal article" date="2016" name="PLoS ONE">
        <title>Genomic Diversity of Enterotoxigenic Strains of Bacteroides fragilis.</title>
        <authorList>
            <person name="Pierce J.V."/>
            <person name="Bernstein H.D."/>
        </authorList>
    </citation>
    <scope>NUCLEOTIDE SEQUENCE [LARGE SCALE GENOMIC DNA]</scope>
    <source>
        <strain evidence="3 4">20793-3</strain>
    </source>
</reference>
<dbReference type="Pfam" id="PF00535">
    <property type="entry name" value="Glycos_transf_2"/>
    <property type="match status" value="1"/>
</dbReference>
<dbReference type="EMBL" id="LIDT01000015">
    <property type="protein sequence ID" value="OCR33199.1"/>
    <property type="molecule type" value="Genomic_DNA"/>
</dbReference>
<gene>
    <name evidence="3" type="ORF">AC094_14840</name>
</gene>
<sequence length="330" mass="38332">MDDCKNNMVSGLVSVIIPTYKRPNMLGRAIDSVLEQSYSNIEVIVVDDNSDGDKYRLETIQYMERYADDPRVKYIKHKINQSGSAARNTGIQNSVGEYIAFLDDDDYFFKDRVKEAILFLRNSNVDCGGACCNYVKKYKKKIYKVSKNVGCFDSCYELLSAQIDYAAGSTLMIKREVLNKVGLFDVSFKRHQDWEFLIRLFRFYHIEILPYVGVVICADGIRNTPRTDVLLEVKKKLLQTFVTDIEMLDGQKQVDIYRVQWKEIIYNYLKEKRYGTAISFAQKNISWTSFEKKDILNIILSCVVGVIPSFMIVVYSIYDLKFNRFKKDII</sequence>
<dbReference type="InterPro" id="IPR001173">
    <property type="entry name" value="Glyco_trans_2-like"/>
</dbReference>
<dbReference type="PANTHER" id="PTHR22916">
    <property type="entry name" value="GLYCOSYLTRANSFERASE"/>
    <property type="match status" value="1"/>
</dbReference>
<evidence type="ECO:0000313" key="3">
    <source>
        <dbReference type="EMBL" id="OCR33199.1"/>
    </source>
</evidence>
<keyword evidence="1" id="KW-0812">Transmembrane</keyword>
<dbReference type="SUPFAM" id="SSF53448">
    <property type="entry name" value="Nucleotide-diphospho-sugar transferases"/>
    <property type="match status" value="1"/>
</dbReference>
<protein>
    <submittedName>
        <fullName evidence="3">Glycosyl transferase</fullName>
    </submittedName>
</protein>
<keyword evidence="1" id="KW-0472">Membrane</keyword>
<evidence type="ECO:0000313" key="4">
    <source>
        <dbReference type="Proteomes" id="UP000093197"/>
    </source>
</evidence>
<dbReference type="GO" id="GO:0016758">
    <property type="term" value="F:hexosyltransferase activity"/>
    <property type="evidence" value="ECO:0007669"/>
    <property type="project" value="UniProtKB-ARBA"/>
</dbReference>
<name>A0A853PY62_BACFG</name>
<dbReference type="PANTHER" id="PTHR22916:SF3">
    <property type="entry name" value="UDP-GLCNAC:BETAGAL BETA-1,3-N-ACETYLGLUCOSAMINYLTRANSFERASE-LIKE PROTEIN 1"/>
    <property type="match status" value="1"/>
</dbReference>
<dbReference type="AlphaFoldDB" id="A0A853PY62"/>
<comment type="caution">
    <text evidence="3">The sequence shown here is derived from an EMBL/GenBank/DDBJ whole genome shotgun (WGS) entry which is preliminary data.</text>
</comment>
<evidence type="ECO:0000259" key="2">
    <source>
        <dbReference type="Pfam" id="PF00535"/>
    </source>
</evidence>
<organism evidence="3 4">
    <name type="scientific">Bacteroides fragilis</name>
    <dbReference type="NCBI Taxonomy" id="817"/>
    <lineage>
        <taxon>Bacteria</taxon>
        <taxon>Pseudomonadati</taxon>
        <taxon>Bacteroidota</taxon>
        <taxon>Bacteroidia</taxon>
        <taxon>Bacteroidales</taxon>
        <taxon>Bacteroidaceae</taxon>
        <taxon>Bacteroides</taxon>
    </lineage>
</organism>
<keyword evidence="3" id="KW-0808">Transferase</keyword>